<dbReference type="EMBL" id="GDJX01016638">
    <property type="protein sequence ID" value="JAT51298.1"/>
    <property type="molecule type" value="Transcribed_RNA"/>
</dbReference>
<dbReference type="GO" id="GO:0010190">
    <property type="term" value="P:cytochrome b6f complex assembly"/>
    <property type="evidence" value="ECO:0007669"/>
    <property type="project" value="InterPro"/>
</dbReference>
<dbReference type="AlphaFoldDB" id="A0A1D1Y9L1"/>
<proteinExistence type="predicted"/>
<dbReference type="PANTHER" id="PTHR36403:SF1">
    <property type="entry name" value="PROTEIN COFACTOR ASSEMBLY OF COMPLEX C SUBUNIT B CCB2, CHLOROPLASTIC"/>
    <property type="match status" value="1"/>
</dbReference>
<organism evidence="2">
    <name type="scientific">Anthurium amnicola</name>
    <dbReference type="NCBI Taxonomy" id="1678845"/>
    <lineage>
        <taxon>Eukaryota</taxon>
        <taxon>Viridiplantae</taxon>
        <taxon>Streptophyta</taxon>
        <taxon>Embryophyta</taxon>
        <taxon>Tracheophyta</taxon>
        <taxon>Spermatophyta</taxon>
        <taxon>Magnoliopsida</taxon>
        <taxon>Liliopsida</taxon>
        <taxon>Araceae</taxon>
        <taxon>Pothoideae</taxon>
        <taxon>Potheae</taxon>
        <taxon>Anthurium</taxon>
    </lineage>
</organism>
<evidence type="ECO:0000256" key="1">
    <source>
        <dbReference type="SAM" id="MobiDB-lite"/>
    </source>
</evidence>
<sequence length="322" mass="35124">MGSCLFTPTMAASLLRGLTSSCRCPSRPSHTGTTPRLDHTASGRRSPWRRMTTRARLGGSADGDQQQQQQLNFSVLRFTLGIPGLDESYLPRYIGLVFGSLVVLNHFLGSSDSPTPTQLRSEALGVCLAGFSFALPYFGKFLKGASPVDHSFVPEGNIQIFVMSDDITDIHKEDFAWGTYVLLRNTNTMSVLISVGDALCIRGYWNIPEDASKAHMLDSFHTQIQQTGLSDLKDTLYFPQGVDSQFLGILPQGTLSVLLQPVFGAYNPNSDRTGEAQGFILLASSSSYAYRDSDRAWIKAVANKFQGINNACANAIVMETSS</sequence>
<accession>A0A1D1Y9L1</accession>
<feature type="compositionally biased region" description="Polar residues" evidence="1">
    <location>
        <begin position="24"/>
        <end position="34"/>
    </location>
</feature>
<dbReference type="PANTHER" id="PTHR36403">
    <property type="entry name" value="PROTEIN COFACTOR ASSEMBLY OF COMPLEX C SUBUNIT B CCB2, CHLOROPLASTIC"/>
    <property type="match status" value="1"/>
</dbReference>
<dbReference type="InterPro" id="IPR044970">
    <property type="entry name" value="CCB2"/>
</dbReference>
<gene>
    <name evidence="2" type="primary">URA4</name>
    <name evidence="2" type="ORF">g.28543</name>
</gene>
<dbReference type="InterPro" id="IPR021325">
    <property type="entry name" value="CCB2/CCB4"/>
</dbReference>
<name>A0A1D1Y9L1_9ARAE</name>
<reference evidence="2" key="1">
    <citation type="submission" date="2015-07" db="EMBL/GenBank/DDBJ databases">
        <title>Transcriptome Assembly of Anthurium amnicola.</title>
        <authorList>
            <person name="Suzuki J."/>
        </authorList>
    </citation>
    <scope>NUCLEOTIDE SEQUENCE</scope>
</reference>
<dbReference type="Pfam" id="PF11152">
    <property type="entry name" value="CCB2_CCB4"/>
    <property type="match status" value="1"/>
</dbReference>
<protein>
    <submittedName>
        <fullName evidence="2">Dihydroorotase</fullName>
    </submittedName>
</protein>
<feature type="region of interest" description="Disordered" evidence="1">
    <location>
        <begin position="24"/>
        <end position="46"/>
    </location>
</feature>
<evidence type="ECO:0000313" key="2">
    <source>
        <dbReference type="EMBL" id="JAT51298.1"/>
    </source>
</evidence>